<dbReference type="AlphaFoldDB" id="A0A9X2C320"/>
<dbReference type="RefSeq" id="WP_275685529.1">
    <property type="nucleotide sequence ID" value="NZ_JAJLJH010000015.1"/>
</dbReference>
<proteinExistence type="predicted"/>
<keyword evidence="3" id="KW-1185">Reference proteome</keyword>
<accession>A0A9X2C320</accession>
<organism evidence="2 3">
    <name type="scientific">Scleromatobacter humisilvae</name>
    <dbReference type="NCBI Taxonomy" id="2897159"/>
    <lineage>
        <taxon>Bacteria</taxon>
        <taxon>Pseudomonadati</taxon>
        <taxon>Pseudomonadota</taxon>
        <taxon>Betaproteobacteria</taxon>
        <taxon>Burkholderiales</taxon>
        <taxon>Sphaerotilaceae</taxon>
        <taxon>Scleromatobacter</taxon>
    </lineage>
</organism>
<comment type="caution">
    <text evidence="2">The sequence shown here is derived from an EMBL/GenBank/DDBJ whole genome shotgun (WGS) entry which is preliminary data.</text>
</comment>
<gene>
    <name evidence="2" type="ORF">LPC04_27475</name>
</gene>
<sequence>MRYWWVNQNQTYRHEVSGGYLWSPKRKANQAANPFYDFMREVSPGDVIFSFSETLIRAIGIAASHAYEAPKPLEFKQTGAYWEKIGWRVDMRFHELRLPIKPSQHMAVLNPLLPKRYAPLQSSGAGLQSVYLTRVPEELAAALIDLLGAEAHDLVLGYRVAEELPIASAVGLVEWEEHELNAVQGDATLLDTQRQAIVLARRGQGLFKKRVMTIEHACRITGVNREEHLRASHCKPWRDATNDERLDGENGLLLTPSIDHLFDRGFIAFEDDGQVIVSPVAHHESLHRMGIQPGSPPKTGNFSTGQRRFLAYHRENVLLRSSFLEKL</sequence>
<dbReference type="EMBL" id="JAJLJH010000015">
    <property type="protein sequence ID" value="MCK9689476.1"/>
    <property type="molecule type" value="Genomic_DNA"/>
</dbReference>
<dbReference type="Pfam" id="PF13391">
    <property type="entry name" value="HNH_2"/>
    <property type="match status" value="1"/>
</dbReference>
<dbReference type="GO" id="GO:0004519">
    <property type="term" value="F:endonuclease activity"/>
    <property type="evidence" value="ECO:0007669"/>
    <property type="project" value="UniProtKB-KW"/>
</dbReference>
<keyword evidence="2" id="KW-0540">Nuclease</keyword>
<keyword evidence="2" id="KW-0255">Endonuclease</keyword>
<reference evidence="2" key="1">
    <citation type="submission" date="2021-11" db="EMBL/GenBank/DDBJ databases">
        <title>BS-T2-15 a new species belonging to the Comamonadaceae family isolated from the soil of a French oak forest.</title>
        <authorList>
            <person name="Mieszkin S."/>
            <person name="Alain K."/>
        </authorList>
    </citation>
    <scope>NUCLEOTIDE SEQUENCE</scope>
    <source>
        <strain evidence="2">BS-T2-15</strain>
    </source>
</reference>
<name>A0A9X2C320_9BURK</name>
<dbReference type="InterPro" id="IPR003615">
    <property type="entry name" value="HNH_nuc"/>
</dbReference>
<feature type="domain" description="HNH nuclease" evidence="1">
    <location>
        <begin position="218"/>
        <end position="270"/>
    </location>
</feature>
<keyword evidence="2" id="KW-0378">Hydrolase</keyword>
<evidence type="ECO:0000313" key="3">
    <source>
        <dbReference type="Proteomes" id="UP001139353"/>
    </source>
</evidence>
<evidence type="ECO:0000259" key="1">
    <source>
        <dbReference type="Pfam" id="PF13391"/>
    </source>
</evidence>
<dbReference type="Proteomes" id="UP001139353">
    <property type="component" value="Unassembled WGS sequence"/>
</dbReference>
<protein>
    <submittedName>
        <fullName evidence="2">HNH endonuclease</fullName>
    </submittedName>
</protein>
<evidence type="ECO:0000313" key="2">
    <source>
        <dbReference type="EMBL" id="MCK9689476.1"/>
    </source>
</evidence>